<evidence type="ECO:0000256" key="1">
    <source>
        <dbReference type="SAM" id="Phobius"/>
    </source>
</evidence>
<keyword evidence="3" id="KW-1185">Reference proteome</keyword>
<organism evidence="2 3">
    <name type="scientific">Ramlibacter algicola</name>
    <dbReference type="NCBI Taxonomy" id="2795217"/>
    <lineage>
        <taxon>Bacteria</taxon>
        <taxon>Pseudomonadati</taxon>
        <taxon>Pseudomonadota</taxon>
        <taxon>Betaproteobacteria</taxon>
        <taxon>Burkholderiales</taxon>
        <taxon>Comamonadaceae</taxon>
        <taxon>Ramlibacter</taxon>
    </lineage>
</organism>
<reference evidence="2" key="1">
    <citation type="submission" date="2020-12" db="EMBL/GenBank/DDBJ databases">
        <title>Ramlibacter sp. nov., isolated from a freshwater alga, Cryptomonas.</title>
        <authorList>
            <person name="Kim H.M."/>
            <person name="Jeon C.O."/>
        </authorList>
    </citation>
    <scope>NUCLEOTIDE SEQUENCE</scope>
    <source>
        <strain evidence="2">CrO1</strain>
    </source>
</reference>
<evidence type="ECO:0000313" key="3">
    <source>
        <dbReference type="Proteomes" id="UP000617041"/>
    </source>
</evidence>
<feature type="transmembrane region" description="Helical" evidence="1">
    <location>
        <begin position="130"/>
        <end position="149"/>
    </location>
</feature>
<dbReference type="AlphaFoldDB" id="A0A934PYT1"/>
<sequence>MTTDAILQYLHIAAILTVVVFLTSQAALCRPEWLNAKVVERLGTVDRIYWIAMGAVLVTGVIRLLWGAKPPAFYAANWLLHAKVLMFLLMAALSIVASRAMARWRVALRAQGTLPDEAEIRRVRKLVMRAGHILPLIPLPAAFLARGFGFGG</sequence>
<accession>A0A934PYT1</accession>
<gene>
    <name evidence="2" type="ORF">I8E28_02980</name>
</gene>
<comment type="caution">
    <text evidence="2">The sequence shown here is derived from an EMBL/GenBank/DDBJ whole genome shotgun (WGS) entry which is preliminary data.</text>
</comment>
<dbReference type="InterPro" id="IPR018706">
    <property type="entry name" value="DUF2214_membrane"/>
</dbReference>
<proteinExistence type="predicted"/>
<name>A0A934PYT1_9BURK</name>
<feature type="transmembrane region" description="Helical" evidence="1">
    <location>
        <begin position="78"/>
        <end position="97"/>
    </location>
</feature>
<feature type="transmembrane region" description="Helical" evidence="1">
    <location>
        <begin position="48"/>
        <end position="66"/>
    </location>
</feature>
<dbReference type="Proteomes" id="UP000617041">
    <property type="component" value="Unassembled WGS sequence"/>
</dbReference>
<dbReference type="EMBL" id="JAEDAO010000001">
    <property type="protein sequence ID" value="MBK0391547.1"/>
    <property type="molecule type" value="Genomic_DNA"/>
</dbReference>
<dbReference type="RefSeq" id="WP_200786358.1">
    <property type="nucleotide sequence ID" value="NZ_JAEDAO010000001.1"/>
</dbReference>
<protein>
    <submittedName>
        <fullName evidence="2">DUF2214 family protein</fullName>
    </submittedName>
</protein>
<dbReference type="Pfam" id="PF09980">
    <property type="entry name" value="DUF2214"/>
    <property type="match status" value="1"/>
</dbReference>
<keyword evidence="1" id="KW-0812">Transmembrane</keyword>
<feature type="transmembrane region" description="Helical" evidence="1">
    <location>
        <begin position="6"/>
        <end position="28"/>
    </location>
</feature>
<evidence type="ECO:0000313" key="2">
    <source>
        <dbReference type="EMBL" id="MBK0391547.1"/>
    </source>
</evidence>
<keyword evidence="1" id="KW-1133">Transmembrane helix</keyword>
<keyword evidence="1" id="KW-0472">Membrane</keyword>